<dbReference type="InterPro" id="IPR014758">
    <property type="entry name" value="Met-tRNA_synth"/>
</dbReference>
<dbReference type="PROSITE" id="PS50886">
    <property type="entry name" value="TRBD"/>
    <property type="match status" value="1"/>
</dbReference>
<feature type="domain" description="TRNA-binding" evidence="14">
    <location>
        <begin position="539"/>
        <end position="639"/>
    </location>
</feature>
<dbReference type="Pfam" id="PF00133">
    <property type="entry name" value="tRNA-synt_1"/>
    <property type="match status" value="1"/>
</dbReference>
<dbReference type="Gene3D" id="1.10.730.10">
    <property type="entry name" value="Isoleucyl-tRNA Synthetase, Domain 1"/>
    <property type="match status" value="1"/>
</dbReference>
<dbReference type="InterPro" id="IPR014729">
    <property type="entry name" value="Rossmann-like_a/b/a_fold"/>
</dbReference>
<dbReference type="EMBL" id="MEYH01000036">
    <property type="protein sequence ID" value="OGD16337.1"/>
    <property type="molecule type" value="Genomic_DNA"/>
</dbReference>
<dbReference type="CDD" id="cd02800">
    <property type="entry name" value="tRNA_bind_EcMetRS_like"/>
    <property type="match status" value="1"/>
</dbReference>
<proteinExistence type="inferred from homology"/>
<dbReference type="GO" id="GO:0004825">
    <property type="term" value="F:methionine-tRNA ligase activity"/>
    <property type="evidence" value="ECO:0007669"/>
    <property type="project" value="UniProtKB-UniRule"/>
</dbReference>
<accession>A0A1F5AEM8</accession>
<keyword evidence="9 13" id="KW-0694">RNA-binding</keyword>
<feature type="binding site" evidence="13">
    <location>
        <position position="153"/>
    </location>
    <ligand>
        <name>Zn(2+)</name>
        <dbReference type="ChEBI" id="CHEBI:29105"/>
    </ligand>
</feature>
<evidence type="ECO:0000256" key="8">
    <source>
        <dbReference type="ARBA" id="ARBA00022840"/>
    </source>
</evidence>
<dbReference type="PANTHER" id="PTHR43326:SF1">
    <property type="entry name" value="METHIONINE--TRNA LIGASE, MITOCHONDRIAL"/>
    <property type="match status" value="1"/>
</dbReference>
<evidence type="ECO:0000256" key="4">
    <source>
        <dbReference type="ARBA" id="ARBA00022490"/>
    </source>
</evidence>
<comment type="caution">
    <text evidence="13">Lacks conserved residue(s) required for the propagation of feature annotation.</text>
</comment>
<dbReference type="InterPro" id="IPR002547">
    <property type="entry name" value="tRNA-bd_dom"/>
</dbReference>
<dbReference type="Pfam" id="PF08264">
    <property type="entry name" value="Anticodon_1"/>
    <property type="match status" value="1"/>
</dbReference>
<dbReference type="FunFam" id="1.10.730.10:FF:000026">
    <property type="entry name" value="Methionine--tRNA ligase"/>
    <property type="match status" value="1"/>
</dbReference>
<evidence type="ECO:0000313" key="16">
    <source>
        <dbReference type="Proteomes" id="UP000177701"/>
    </source>
</evidence>
<keyword evidence="7 13" id="KW-0547">Nucleotide-binding</keyword>
<dbReference type="FunFam" id="2.170.220.10:FF:000002">
    <property type="entry name" value="Methionine--tRNA ligase"/>
    <property type="match status" value="1"/>
</dbReference>
<dbReference type="SUPFAM" id="SSF52374">
    <property type="entry name" value="Nucleotidylyl transferase"/>
    <property type="match status" value="1"/>
</dbReference>
<dbReference type="CDD" id="cd07957">
    <property type="entry name" value="Anticodon_Ia_Met"/>
    <property type="match status" value="1"/>
</dbReference>
<evidence type="ECO:0000256" key="10">
    <source>
        <dbReference type="ARBA" id="ARBA00022917"/>
    </source>
</evidence>
<dbReference type="HAMAP" id="MF_01228">
    <property type="entry name" value="Met_tRNA_synth_type2"/>
    <property type="match status" value="1"/>
</dbReference>
<dbReference type="GO" id="GO:0006431">
    <property type="term" value="P:methionyl-tRNA aminoacylation"/>
    <property type="evidence" value="ECO:0007669"/>
    <property type="project" value="UniProtKB-UniRule"/>
</dbReference>
<evidence type="ECO:0000256" key="2">
    <source>
        <dbReference type="ARBA" id="ARBA00004496"/>
    </source>
</evidence>
<dbReference type="InterPro" id="IPR009080">
    <property type="entry name" value="tRNAsynth_Ia_anticodon-bd"/>
</dbReference>
<evidence type="ECO:0000256" key="12">
    <source>
        <dbReference type="ARBA" id="ARBA00047364"/>
    </source>
</evidence>
<dbReference type="NCBIfam" id="NF008900">
    <property type="entry name" value="PRK12267.1"/>
    <property type="match status" value="1"/>
</dbReference>
<dbReference type="InterPro" id="IPR002300">
    <property type="entry name" value="aa-tRNA-synth_Ia"/>
</dbReference>
<dbReference type="PANTHER" id="PTHR43326">
    <property type="entry name" value="METHIONYL-TRNA SYNTHETASE"/>
    <property type="match status" value="1"/>
</dbReference>
<protein>
    <recommendedName>
        <fullName evidence="13">Methionine--tRNA ligase</fullName>
        <ecNumber evidence="13">6.1.1.10</ecNumber>
    </recommendedName>
    <alternativeName>
        <fullName evidence="13">Methionyl-tRNA synthetase</fullName>
        <shortName evidence="13">MetRS</shortName>
    </alternativeName>
</protein>
<dbReference type="InterPro" id="IPR041872">
    <property type="entry name" value="Anticodon_Met"/>
</dbReference>
<keyword evidence="13" id="KW-0479">Metal-binding</keyword>
<dbReference type="InterPro" id="IPR015413">
    <property type="entry name" value="Methionyl/Leucyl_tRNA_Synth"/>
</dbReference>
<evidence type="ECO:0000256" key="5">
    <source>
        <dbReference type="ARBA" id="ARBA00022555"/>
    </source>
</evidence>
<dbReference type="PRINTS" id="PR01041">
    <property type="entry name" value="TRNASYNTHMET"/>
</dbReference>
<evidence type="ECO:0000256" key="7">
    <source>
        <dbReference type="ARBA" id="ARBA00022741"/>
    </source>
</evidence>
<dbReference type="InterPro" id="IPR033911">
    <property type="entry name" value="MetRS_core"/>
</dbReference>
<name>A0A1F5AEM8_9BACT</name>
<comment type="function">
    <text evidence="1 13">Is required not only for elongation of protein synthesis but also for the initiation of all mRNA translation through initiator tRNA(fMet) aminoacylation.</text>
</comment>
<dbReference type="InterPro" id="IPR013155">
    <property type="entry name" value="M/V/L/I-tRNA-synth_anticd-bd"/>
</dbReference>
<dbReference type="InterPro" id="IPR012340">
    <property type="entry name" value="NA-bd_OB-fold"/>
</dbReference>
<dbReference type="InterPro" id="IPR004495">
    <property type="entry name" value="Met-tRNA-synth_bsu_C"/>
</dbReference>
<comment type="similarity">
    <text evidence="13">Belongs to the class-I aminoacyl-tRNA synthetase family. MetG type 2A subfamily.</text>
</comment>
<dbReference type="GO" id="GO:0005737">
    <property type="term" value="C:cytoplasm"/>
    <property type="evidence" value="ECO:0007669"/>
    <property type="project" value="UniProtKB-SubCell"/>
</dbReference>
<dbReference type="InterPro" id="IPR023457">
    <property type="entry name" value="Met-tRNA_synth_2"/>
</dbReference>
<feature type="binding site" evidence="13">
    <location>
        <position position="150"/>
    </location>
    <ligand>
        <name>Zn(2+)</name>
        <dbReference type="ChEBI" id="CHEBI:29105"/>
    </ligand>
</feature>
<comment type="catalytic activity">
    <reaction evidence="12 13">
        <text>tRNA(Met) + L-methionine + ATP = L-methionyl-tRNA(Met) + AMP + diphosphate</text>
        <dbReference type="Rhea" id="RHEA:13481"/>
        <dbReference type="Rhea" id="RHEA-COMP:9667"/>
        <dbReference type="Rhea" id="RHEA-COMP:9698"/>
        <dbReference type="ChEBI" id="CHEBI:30616"/>
        <dbReference type="ChEBI" id="CHEBI:33019"/>
        <dbReference type="ChEBI" id="CHEBI:57844"/>
        <dbReference type="ChEBI" id="CHEBI:78442"/>
        <dbReference type="ChEBI" id="CHEBI:78530"/>
        <dbReference type="ChEBI" id="CHEBI:456215"/>
        <dbReference type="EC" id="6.1.1.10"/>
    </reaction>
</comment>
<feature type="short sequence motif" description="'KMSKS' region" evidence="13">
    <location>
        <begin position="303"/>
        <end position="307"/>
    </location>
</feature>
<gene>
    <name evidence="13" type="primary">metG</name>
    <name evidence="15" type="ORF">A2V47_02045</name>
</gene>
<feature type="short sequence motif" description="'HIGH' region" evidence="13">
    <location>
        <begin position="18"/>
        <end position="28"/>
    </location>
</feature>
<keyword evidence="13" id="KW-0862">Zinc</keyword>
<feature type="binding site" evidence="13">
    <location>
        <position position="133"/>
    </location>
    <ligand>
        <name>Zn(2+)</name>
        <dbReference type="ChEBI" id="CHEBI:29105"/>
    </ligand>
</feature>
<dbReference type="NCBIfam" id="TIGR00398">
    <property type="entry name" value="metG"/>
    <property type="match status" value="1"/>
</dbReference>
<comment type="subcellular location">
    <subcellularLocation>
        <location evidence="2 13">Cytoplasm</location>
    </subcellularLocation>
</comment>
<organism evidence="15 16">
    <name type="scientific">Candidatus Sediminicultor quintus</name>
    <dbReference type="NCBI Taxonomy" id="1797291"/>
    <lineage>
        <taxon>Bacteria</taxon>
        <taxon>Pseudomonadati</taxon>
        <taxon>Atribacterota</taxon>
        <taxon>Candidatus Phoenicimicrobiia</taxon>
        <taxon>Candidatus Pheonicimicrobiales</taxon>
        <taxon>Candidatus Phoenicimicrobiaceae</taxon>
        <taxon>Candidatus Sediminicultor</taxon>
    </lineage>
</organism>
<feature type="binding site" evidence="13">
    <location>
        <position position="136"/>
    </location>
    <ligand>
        <name>Zn(2+)</name>
        <dbReference type="ChEBI" id="CHEBI:29105"/>
    </ligand>
</feature>
<dbReference type="CDD" id="cd00814">
    <property type="entry name" value="MetRS_core"/>
    <property type="match status" value="1"/>
</dbReference>
<keyword evidence="6 13" id="KW-0436">Ligase</keyword>
<evidence type="ECO:0000256" key="3">
    <source>
        <dbReference type="ARBA" id="ARBA00011738"/>
    </source>
</evidence>
<dbReference type="FunFam" id="2.40.50.140:FF:000042">
    <property type="entry name" value="Methionine--tRNA ligase"/>
    <property type="match status" value="1"/>
</dbReference>
<dbReference type="GO" id="GO:0046872">
    <property type="term" value="F:metal ion binding"/>
    <property type="evidence" value="ECO:0007669"/>
    <property type="project" value="UniProtKB-KW"/>
</dbReference>
<keyword evidence="11 13" id="KW-0030">Aminoacyl-tRNA synthetase</keyword>
<dbReference type="SUPFAM" id="SSF50249">
    <property type="entry name" value="Nucleic acid-binding proteins"/>
    <property type="match status" value="1"/>
</dbReference>
<keyword evidence="4 13" id="KW-0963">Cytoplasm</keyword>
<dbReference type="AlphaFoldDB" id="A0A1F5AEM8"/>
<dbReference type="EC" id="6.1.1.10" evidence="13"/>
<dbReference type="Gene3D" id="3.40.50.620">
    <property type="entry name" value="HUPs"/>
    <property type="match status" value="1"/>
</dbReference>
<keyword evidence="10 13" id="KW-0648">Protein biosynthesis</keyword>
<dbReference type="GO" id="GO:0000049">
    <property type="term" value="F:tRNA binding"/>
    <property type="evidence" value="ECO:0007669"/>
    <property type="project" value="UniProtKB-UniRule"/>
</dbReference>
<evidence type="ECO:0000259" key="14">
    <source>
        <dbReference type="PROSITE" id="PS50886"/>
    </source>
</evidence>
<dbReference type="NCBIfam" id="TIGR00399">
    <property type="entry name" value="metG_C_term"/>
    <property type="match status" value="1"/>
</dbReference>
<evidence type="ECO:0000256" key="11">
    <source>
        <dbReference type="ARBA" id="ARBA00023146"/>
    </source>
</evidence>
<comment type="caution">
    <text evidence="15">The sequence shown here is derived from an EMBL/GenBank/DDBJ whole genome shotgun (WGS) entry which is preliminary data.</text>
</comment>
<dbReference type="Pfam" id="PF09334">
    <property type="entry name" value="tRNA-synt_1g"/>
    <property type="match status" value="1"/>
</dbReference>
<dbReference type="Proteomes" id="UP000177701">
    <property type="component" value="Unassembled WGS sequence"/>
</dbReference>
<evidence type="ECO:0000256" key="13">
    <source>
        <dbReference type="HAMAP-Rule" id="MF_01228"/>
    </source>
</evidence>
<evidence type="ECO:0000256" key="9">
    <source>
        <dbReference type="ARBA" id="ARBA00022884"/>
    </source>
</evidence>
<evidence type="ECO:0000313" key="15">
    <source>
        <dbReference type="EMBL" id="OGD16337.1"/>
    </source>
</evidence>
<dbReference type="Pfam" id="PF01588">
    <property type="entry name" value="tRNA_bind"/>
    <property type="match status" value="1"/>
</dbReference>
<dbReference type="SUPFAM" id="SSF47323">
    <property type="entry name" value="Anticodon-binding domain of a subclass of class I aminoacyl-tRNA synthetases"/>
    <property type="match status" value="1"/>
</dbReference>
<evidence type="ECO:0000256" key="1">
    <source>
        <dbReference type="ARBA" id="ARBA00003314"/>
    </source>
</evidence>
<reference evidence="15 16" key="1">
    <citation type="journal article" date="2016" name="Nat. Commun.">
        <title>Thousands of microbial genomes shed light on interconnected biogeochemical processes in an aquifer system.</title>
        <authorList>
            <person name="Anantharaman K."/>
            <person name="Brown C.T."/>
            <person name="Hug L.A."/>
            <person name="Sharon I."/>
            <person name="Castelle C.J."/>
            <person name="Probst A.J."/>
            <person name="Thomas B.C."/>
            <person name="Singh A."/>
            <person name="Wilkins M.J."/>
            <person name="Karaoz U."/>
            <person name="Brodie E.L."/>
            <person name="Williams K.H."/>
            <person name="Hubbard S.S."/>
            <person name="Banfield J.F."/>
        </authorList>
    </citation>
    <scope>NUCLEOTIDE SEQUENCE [LARGE SCALE GENOMIC DNA]</scope>
</reference>
<sequence length="639" mass="74013">MKERIQSKKTFYITTPIYYVNDAPHIGHAYTTIASDIMARYKKLCGYDVLFSTGTDEHGQKIARSAEKVNLTPLELSDKVVLKFKNLWPLLNIQYDDFIRTTEPRHIKVVQEIFTKLYENGDIYKGEYEGWYCVPCETFWTETQLTDETCPTCGKKIEKIKEESYFFKMSKYQDRISSYFEKNPQCIQPKARRNEIISFVKSGLKDQSITRTKKSLKWGIDVPFDNNHVIYVWYDALLNYITVAGYNTDNEKFKKYWPADVHLVGKDILRFHTVIWFTMLMAAGIELPRMVFAHGWWTIEGEKMSKSKGNVVDPYEMAEEYGADAFRYFLMREVSFGQDGNFSKDLLIKRINYDLANDLGNLVSRTIAMITQYFNQEIPQSGIEKEEYDVELENFALKTIKKYYTQMNNLSLNTALETIWQFIRRTNKYIDQTEPWILGRDISQKERLSAILYNLAESIRLSAILIYPFMPVKAKEIWEQLGLESDLEKIRLDEDASWGKLIPGILVKPGKIIFPRIDTKNKELQKLQEDKSNIISYEEFKKIDLRVGKVISAEEVSGTDKLLKLEISLGAETRTIVAGVKKHYSAEEILGKKIVIVTNLQPVKLRGIESQGMLLAAVVKDNVVLLTIDKDITEGSKIQ</sequence>
<dbReference type="GO" id="GO:0005524">
    <property type="term" value="F:ATP binding"/>
    <property type="evidence" value="ECO:0007669"/>
    <property type="project" value="UniProtKB-UniRule"/>
</dbReference>
<keyword evidence="8 13" id="KW-0067">ATP-binding</keyword>
<keyword evidence="5 13" id="KW-0820">tRNA-binding</keyword>
<comment type="subunit">
    <text evidence="3 13">Homodimer.</text>
</comment>
<dbReference type="Gene3D" id="2.170.220.10">
    <property type="match status" value="1"/>
</dbReference>
<evidence type="ECO:0000256" key="6">
    <source>
        <dbReference type="ARBA" id="ARBA00022598"/>
    </source>
</evidence>
<dbReference type="Gene3D" id="2.40.50.140">
    <property type="entry name" value="Nucleic acid-binding proteins"/>
    <property type="match status" value="1"/>
</dbReference>
<comment type="cofactor">
    <cofactor evidence="13">
        <name>Zn(2+)</name>
        <dbReference type="ChEBI" id="CHEBI:29105"/>
    </cofactor>
    <text evidence="13">Binds 1 zinc ion per subunit.</text>
</comment>
<dbReference type="STRING" id="1797291.A2V47_02045"/>